<comment type="caution">
    <text evidence="3">The sequence shown here is derived from an EMBL/GenBank/DDBJ whole genome shotgun (WGS) entry which is preliminary data.</text>
</comment>
<dbReference type="RefSeq" id="WP_185028461.1">
    <property type="nucleotide sequence ID" value="NZ_BNBN01000004.1"/>
</dbReference>
<evidence type="ECO:0008006" key="5">
    <source>
        <dbReference type="Google" id="ProtNLM"/>
    </source>
</evidence>
<dbReference type="EMBL" id="JACHEM010000003">
    <property type="protein sequence ID" value="MBB6435191.1"/>
    <property type="molecule type" value="Genomic_DNA"/>
</dbReference>
<reference evidence="3 4" key="1">
    <citation type="submission" date="2020-08" db="EMBL/GenBank/DDBJ databases">
        <title>Genomic Encyclopedia of Type Strains, Phase IV (KMG-IV): sequencing the most valuable type-strain genomes for metagenomic binning, comparative biology and taxonomic classification.</title>
        <authorList>
            <person name="Goeker M."/>
        </authorList>
    </citation>
    <scope>NUCLEOTIDE SEQUENCE [LARGE SCALE GENOMIC DNA]</scope>
    <source>
        <strain evidence="3 4">DSM 40141</strain>
    </source>
</reference>
<keyword evidence="2" id="KW-0732">Signal</keyword>
<feature type="signal peptide" evidence="2">
    <location>
        <begin position="1"/>
        <end position="27"/>
    </location>
</feature>
<dbReference type="Proteomes" id="UP000540423">
    <property type="component" value="Unassembled WGS sequence"/>
</dbReference>
<evidence type="ECO:0000313" key="3">
    <source>
        <dbReference type="EMBL" id="MBB6435191.1"/>
    </source>
</evidence>
<dbReference type="PROSITE" id="PS51257">
    <property type="entry name" value="PROKAR_LIPOPROTEIN"/>
    <property type="match status" value="1"/>
</dbReference>
<accession>A0A7X0HCW8</accession>
<keyword evidence="4" id="KW-1185">Reference proteome</keyword>
<protein>
    <recommendedName>
        <fullName evidence="5">Lipoprotein</fullName>
    </recommendedName>
</protein>
<gene>
    <name evidence="3" type="ORF">HNQ79_001642</name>
</gene>
<name>A0A7X0HCW8_9ACTN</name>
<dbReference type="AlphaFoldDB" id="A0A7X0HCW8"/>
<feature type="region of interest" description="Disordered" evidence="1">
    <location>
        <begin position="24"/>
        <end position="70"/>
    </location>
</feature>
<evidence type="ECO:0000313" key="4">
    <source>
        <dbReference type="Proteomes" id="UP000540423"/>
    </source>
</evidence>
<evidence type="ECO:0000256" key="1">
    <source>
        <dbReference type="SAM" id="MobiDB-lite"/>
    </source>
</evidence>
<proteinExistence type="predicted"/>
<feature type="chain" id="PRO_5030709250" description="Lipoprotein" evidence="2">
    <location>
        <begin position="28"/>
        <end position="200"/>
    </location>
</feature>
<evidence type="ECO:0000256" key="2">
    <source>
        <dbReference type="SAM" id="SignalP"/>
    </source>
</evidence>
<organism evidence="3 4">
    <name type="scientific">Streptomyces candidus</name>
    <dbReference type="NCBI Taxonomy" id="67283"/>
    <lineage>
        <taxon>Bacteria</taxon>
        <taxon>Bacillati</taxon>
        <taxon>Actinomycetota</taxon>
        <taxon>Actinomycetes</taxon>
        <taxon>Kitasatosporales</taxon>
        <taxon>Streptomycetaceae</taxon>
        <taxon>Streptomyces</taxon>
    </lineage>
</organism>
<sequence>MSMRRTMKARRALTAVAITTGLGFSVAGCGGDEGGDKPKTASSPSQGPGEQPDQKPEEVTPQPPTSDAVLAEVKGGDNHTLTINSAVRDAGGFVTISGKVKNGKGGFWNPADWKGTEKELSGNSASMAGASLVDGVGKKKYLVLRDTDGRCLCTKFGGGFKAGEEKSFFAQFPAPPATTTKVDFQIADLPPAAIEISEGE</sequence>